<keyword evidence="6 7" id="KW-0206">Cytoskeleton</keyword>
<protein>
    <recommendedName>
        <fullName evidence="7">F-actin-capping protein subunit beta</fullName>
    </recommendedName>
</protein>
<comment type="function">
    <text evidence="7">F-actin-capping proteins bind in a Ca(2+)-independent manner to the fast growing ends of actin filaments (barbed end) thereby blocking the exchange of subunits at these ends. Unlike other capping proteins (such as gelsolin and severin), these proteins do not sever actin filaments.</text>
</comment>
<dbReference type="Proteomes" id="UP001281761">
    <property type="component" value="Unassembled WGS sequence"/>
</dbReference>
<dbReference type="InterPro" id="IPR001698">
    <property type="entry name" value="CAPZB"/>
</dbReference>
<comment type="subcellular location">
    <subcellularLocation>
        <location evidence="1 7">Cytoplasm</location>
        <location evidence="1 7">Cytoskeleton</location>
    </subcellularLocation>
</comment>
<evidence type="ECO:0000256" key="3">
    <source>
        <dbReference type="ARBA" id="ARBA00022467"/>
    </source>
</evidence>
<keyword evidence="3 7" id="KW-0117">Actin capping</keyword>
<dbReference type="InterPro" id="IPR043175">
    <property type="entry name" value="CAPZB_N"/>
</dbReference>
<evidence type="ECO:0000256" key="2">
    <source>
        <dbReference type="ARBA" id="ARBA00006039"/>
    </source>
</evidence>
<dbReference type="PRINTS" id="PR00192">
    <property type="entry name" value="FACTINCAPB"/>
</dbReference>
<dbReference type="Gene3D" id="1.20.58.570">
    <property type="match status" value="1"/>
</dbReference>
<comment type="subunit">
    <text evidence="7">Heterodimer of an alpha and a beta subunit.</text>
</comment>
<accession>A0ABQ9XHH9</accession>
<sequence length="260" mass="29022">MAENKRMAACLDITRRMNPADVETTQGDLIFLADDLTGQILANVDLPLQLETDTAVGRSFIISDYNRDGDSYRSPHSNKYFPPYAEGALPNAELRQLETEANELMAKYVELYYEKGGESSAYFWESSDGVAAAVLIKKEYNSKETGQKGTWNSIHIFKITPFGTGKFNFTLTTTISLQLGIDILNLAGNLVRKAEKKGIKCQTGSDKVRMMGQMVEESENKMRAHIETVYFGRLKGIVSDLRSVTELKNLPSNRMVIAPN</sequence>
<dbReference type="EMBL" id="JARBJD010000111">
    <property type="protein sequence ID" value="KAK2951906.1"/>
    <property type="molecule type" value="Genomic_DNA"/>
</dbReference>
<evidence type="ECO:0000256" key="7">
    <source>
        <dbReference type="RuleBase" id="RU365078"/>
    </source>
</evidence>
<dbReference type="PANTHER" id="PTHR10619:SF0">
    <property type="entry name" value="F-ACTIN-CAPPING PROTEIN SUBUNIT BETA ISOFORMS 1 AND 2"/>
    <property type="match status" value="1"/>
</dbReference>
<evidence type="ECO:0000256" key="6">
    <source>
        <dbReference type="ARBA" id="ARBA00023212"/>
    </source>
</evidence>
<dbReference type="PANTHER" id="PTHR10619">
    <property type="entry name" value="F-ACTIN-CAPPING PROTEIN SUBUNIT BETA"/>
    <property type="match status" value="1"/>
</dbReference>
<gene>
    <name evidence="8" type="ORF">BLNAU_13142</name>
</gene>
<organism evidence="8 9">
    <name type="scientific">Blattamonas nauphoetae</name>
    <dbReference type="NCBI Taxonomy" id="2049346"/>
    <lineage>
        <taxon>Eukaryota</taxon>
        <taxon>Metamonada</taxon>
        <taxon>Preaxostyla</taxon>
        <taxon>Oxymonadida</taxon>
        <taxon>Blattamonas</taxon>
    </lineage>
</organism>
<dbReference type="SUPFAM" id="SSF90096">
    <property type="entry name" value="Subunits of heterodimeric actin filament capping protein Capz"/>
    <property type="match status" value="1"/>
</dbReference>
<evidence type="ECO:0000256" key="4">
    <source>
        <dbReference type="ARBA" id="ARBA00022490"/>
    </source>
</evidence>
<proteinExistence type="inferred from homology"/>
<keyword evidence="5 7" id="KW-0009">Actin-binding</keyword>
<keyword evidence="9" id="KW-1185">Reference proteome</keyword>
<dbReference type="Gene3D" id="3.90.1150.210">
    <property type="entry name" value="F-actin capping protein, beta subunit"/>
    <property type="match status" value="1"/>
</dbReference>
<comment type="caution">
    <text evidence="8">The sequence shown here is derived from an EMBL/GenBank/DDBJ whole genome shotgun (WGS) entry which is preliminary data.</text>
</comment>
<evidence type="ECO:0000313" key="8">
    <source>
        <dbReference type="EMBL" id="KAK2951906.1"/>
    </source>
</evidence>
<dbReference type="InterPro" id="IPR037282">
    <property type="entry name" value="CapZ_alpha/beta"/>
</dbReference>
<comment type="similarity">
    <text evidence="2 7">Belongs to the F-actin-capping protein beta subunit family.</text>
</comment>
<keyword evidence="4 7" id="KW-0963">Cytoplasm</keyword>
<dbReference type="Pfam" id="PF01115">
    <property type="entry name" value="F_actin_cap_B"/>
    <property type="match status" value="1"/>
</dbReference>
<evidence type="ECO:0000256" key="1">
    <source>
        <dbReference type="ARBA" id="ARBA00004245"/>
    </source>
</evidence>
<name>A0ABQ9XHH9_9EUKA</name>
<evidence type="ECO:0000256" key="5">
    <source>
        <dbReference type="ARBA" id="ARBA00023203"/>
    </source>
</evidence>
<evidence type="ECO:0000313" key="9">
    <source>
        <dbReference type="Proteomes" id="UP001281761"/>
    </source>
</evidence>
<reference evidence="8 9" key="1">
    <citation type="journal article" date="2022" name="bioRxiv">
        <title>Genomics of Preaxostyla Flagellates Illuminates Evolutionary Transitions and the Path Towards Mitochondrial Loss.</title>
        <authorList>
            <person name="Novak L.V.F."/>
            <person name="Treitli S.C."/>
            <person name="Pyrih J."/>
            <person name="Halakuc P."/>
            <person name="Pipaliya S.V."/>
            <person name="Vacek V."/>
            <person name="Brzon O."/>
            <person name="Soukal P."/>
            <person name="Eme L."/>
            <person name="Dacks J.B."/>
            <person name="Karnkowska A."/>
            <person name="Elias M."/>
            <person name="Hampl V."/>
        </authorList>
    </citation>
    <scope>NUCLEOTIDE SEQUENCE [LARGE SCALE GENOMIC DNA]</scope>
    <source>
        <strain evidence="8">NAU3</strain>
        <tissue evidence="8">Gut</tissue>
    </source>
</reference>
<dbReference type="InterPro" id="IPR042276">
    <property type="entry name" value="CapZ_alpha/beta_2"/>
</dbReference>